<name>A0A1H9HZE9_FLAFI</name>
<dbReference type="AlphaFoldDB" id="A0A1H9HZE9"/>
<dbReference type="EMBL" id="FOFZ01000003">
    <property type="protein sequence ID" value="SEQ67582.1"/>
    <property type="molecule type" value="Genomic_DNA"/>
</dbReference>
<dbReference type="OrthoDB" id="709829at2"/>
<protein>
    <recommendedName>
        <fullName evidence="1">Cyclic-phosphate processing Receiver domain-containing protein</fullName>
    </recommendedName>
</protein>
<evidence type="ECO:0000313" key="2">
    <source>
        <dbReference type="EMBL" id="SEQ67582.1"/>
    </source>
</evidence>
<proteinExistence type="predicted"/>
<keyword evidence="3" id="KW-1185">Reference proteome</keyword>
<dbReference type="RefSeq" id="WP_083380377.1">
    <property type="nucleotide sequence ID" value="NZ_CBCRVS010000012.1"/>
</dbReference>
<evidence type="ECO:0000259" key="1">
    <source>
        <dbReference type="Pfam" id="PF20274"/>
    </source>
</evidence>
<organism evidence="2 3">
    <name type="scientific">Flavobacterium frigoris</name>
    <dbReference type="NCBI Taxonomy" id="229204"/>
    <lineage>
        <taxon>Bacteria</taxon>
        <taxon>Pseudomonadati</taxon>
        <taxon>Bacteroidota</taxon>
        <taxon>Flavobacteriia</taxon>
        <taxon>Flavobacteriales</taxon>
        <taxon>Flavobacteriaceae</taxon>
        <taxon>Flavobacterium</taxon>
    </lineage>
</organism>
<gene>
    <name evidence="2" type="ORF">SAMN05444355_103306</name>
</gene>
<reference evidence="3" key="1">
    <citation type="submission" date="2016-10" db="EMBL/GenBank/DDBJ databases">
        <authorList>
            <person name="Varghese N."/>
            <person name="Submissions S."/>
        </authorList>
    </citation>
    <scope>NUCLEOTIDE SEQUENCE [LARGE SCALE GENOMIC DNA]</scope>
    <source>
        <strain evidence="3">DSM 15719</strain>
    </source>
</reference>
<evidence type="ECO:0000313" key="3">
    <source>
        <dbReference type="Proteomes" id="UP000183658"/>
    </source>
</evidence>
<sequence length="149" mass="17843">MQSYKNNKSGRFLFLDDIRHPHDVYRYTQQTMFLHKKWEIVRNYMEFVQWITINGLPDFISFDHDLADMEYTSPPPAVDNDQSKEWQDAQVHTEKTGYECAIWLVDYCLDNNFDCPKCYCHSMNPVGSDKIKGLLNQFSTYRYRFGKEK</sequence>
<dbReference type="InterPro" id="IPR046909">
    <property type="entry name" value="cREC_REC"/>
</dbReference>
<accession>A0A1H9HZE9</accession>
<dbReference type="Pfam" id="PF20274">
    <property type="entry name" value="cREC_REC"/>
    <property type="match status" value="1"/>
</dbReference>
<dbReference type="Proteomes" id="UP000183658">
    <property type="component" value="Unassembled WGS sequence"/>
</dbReference>
<feature type="domain" description="Cyclic-phosphate processing Receiver" evidence="1">
    <location>
        <begin position="13"/>
        <end position="137"/>
    </location>
</feature>